<evidence type="ECO:0000313" key="10">
    <source>
        <dbReference type="EMBL" id="QGS08575.1"/>
    </source>
</evidence>
<evidence type="ECO:0000256" key="5">
    <source>
        <dbReference type="ARBA" id="ARBA00022741"/>
    </source>
</evidence>
<dbReference type="SUPFAM" id="SSF52402">
    <property type="entry name" value="Adenine nucleotide alpha hydrolases-like"/>
    <property type="match status" value="1"/>
</dbReference>
<keyword evidence="4 8" id="KW-0819">tRNA processing</keyword>
<keyword evidence="5 8" id="KW-0547">Nucleotide-binding</keyword>
<dbReference type="Pfam" id="PF11734">
    <property type="entry name" value="TilS_C"/>
    <property type="match status" value="1"/>
</dbReference>
<dbReference type="GO" id="GO:0032267">
    <property type="term" value="F:tRNA(Ile)-lysidine synthase activity"/>
    <property type="evidence" value="ECO:0007669"/>
    <property type="project" value="UniProtKB-EC"/>
</dbReference>
<dbReference type="GO" id="GO:0005737">
    <property type="term" value="C:cytoplasm"/>
    <property type="evidence" value="ECO:0007669"/>
    <property type="project" value="UniProtKB-SubCell"/>
</dbReference>
<dbReference type="SUPFAM" id="SSF56037">
    <property type="entry name" value="PheT/TilS domain"/>
    <property type="match status" value="1"/>
</dbReference>
<evidence type="ECO:0000256" key="4">
    <source>
        <dbReference type="ARBA" id="ARBA00022694"/>
    </source>
</evidence>
<evidence type="ECO:0000256" key="8">
    <source>
        <dbReference type="HAMAP-Rule" id="MF_01161"/>
    </source>
</evidence>
<dbReference type="InterPro" id="IPR011063">
    <property type="entry name" value="TilS/TtcA_N"/>
</dbReference>
<dbReference type="GO" id="GO:0006400">
    <property type="term" value="P:tRNA modification"/>
    <property type="evidence" value="ECO:0007669"/>
    <property type="project" value="UniProtKB-UniRule"/>
</dbReference>
<dbReference type="InterPro" id="IPR012796">
    <property type="entry name" value="Lysidine-tRNA-synth_C"/>
</dbReference>
<dbReference type="Pfam" id="PF01171">
    <property type="entry name" value="ATP_bind_3"/>
    <property type="match status" value="1"/>
</dbReference>
<dbReference type="RefSeq" id="WP_004633674.1">
    <property type="nucleotide sequence ID" value="NZ_CP046314.1"/>
</dbReference>
<evidence type="ECO:0000313" key="11">
    <source>
        <dbReference type="Proteomes" id="UP000425411"/>
    </source>
</evidence>
<dbReference type="GO" id="GO:0005524">
    <property type="term" value="F:ATP binding"/>
    <property type="evidence" value="ECO:0007669"/>
    <property type="project" value="UniProtKB-UniRule"/>
</dbReference>
<accession>A0AAP9KSN9</accession>
<dbReference type="AlphaFoldDB" id="A0AAP9KSN9"/>
<feature type="domain" description="Lysidine-tRNA(Ile) synthetase C-terminal" evidence="9">
    <location>
        <begin position="376"/>
        <end position="441"/>
    </location>
</feature>
<dbReference type="HAMAP" id="MF_01161">
    <property type="entry name" value="tRNA_Ile_lys_synt"/>
    <property type="match status" value="1"/>
</dbReference>
<name>A0AAP9KSN9_9BACL</name>
<dbReference type="Proteomes" id="UP000425411">
    <property type="component" value="Chromosome"/>
</dbReference>
<dbReference type="CDD" id="cd01992">
    <property type="entry name" value="TilS_N"/>
    <property type="match status" value="1"/>
</dbReference>
<keyword evidence="3 8" id="KW-0436">Ligase</keyword>
<dbReference type="PANTHER" id="PTHR43033">
    <property type="entry name" value="TRNA(ILE)-LYSIDINE SYNTHASE-RELATED"/>
    <property type="match status" value="1"/>
</dbReference>
<dbReference type="InterPro" id="IPR012795">
    <property type="entry name" value="tRNA_Ile_lys_synt_N"/>
</dbReference>
<gene>
    <name evidence="8 10" type="primary">tilS</name>
    <name evidence="10" type="ORF">FOC49_01110</name>
</gene>
<comment type="similarity">
    <text evidence="8">Belongs to the tRNA(Ile)-lysidine synthase family.</text>
</comment>
<dbReference type="EMBL" id="CP046314">
    <property type="protein sequence ID" value="QGS08575.1"/>
    <property type="molecule type" value="Genomic_DNA"/>
</dbReference>
<keyword evidence="6 8" id="KW-0067">ATP-binding</keyword>
<comment type="domain">
    <text evidence="8">The N-terminal region contains the highly conserved SGGXDS motif, predicted to be a P-loop motif involved in ATP binding.</text>
</comment>
<evidence type="ECO:0000256" key="3">
    <source>
        <dbReference type="ARBA" id="ARBA00022598"/>
    </source>
</evidence>
<dbReference type="NCBIfam" id="TIGR02432">
    <property type="entry name" value="lysidine_TilS_N"/>
    <property type="match status" value="1"/>
</dbReference>
<evidence type="ECO:0000259" key="9">
    <source>
        <dbReference type="SMART" id="SM00977"/>
    </source>
</evidence>
<evidence type="ECO:0000256" key="6">
    <source>
        <dbReference type="ARBA" id="ARBA00022840"/>
    </source>
</evidence>
<comment type="catalytic activity">
    <reaction evidence="7 8">
        <text>cytidine(34) in tRNA(Ile2) + L-lysine + ATP = lysidine(34) in tRNA(Ile2) + AMP + diphosphate + H(+)</text>
        <dbReference type="Rhea" id="RHEA:43744"/>
        <dbReference type="Rhea" id="RHEA-COMP:10625"/>
        <dbReference type="Rhea" id="RHEA-COMP:10670"/>
        <dbReference type="ChEBI" id="CHEBI:15378"/>
        <dbReference type="ChEBI" id="CHEBI:30616"/>
        <dbReference type="ChEBI" id="CHEBI:32551"/>
        <dbReference type="ChEBI" id="CHEBI:33019"/>
        <dbReference type="ChEBI" id="CHEBI:82748"/>
        <dbReference type="ChEBI" id="CHEBI:83665"/>
        <dbReference type="ChEBI" id="CHEBI:456215"/>
        <dbReference type="EC" id="6.3.4.19"/>
    </reaction>
</comment>
<reference evidence="10 11" key="1">
    <citation type="submission" date="2019-11" db="EMBL/GenBank/DDBJ databases">
        <title>FDA dAtabase for Regulatory Grade micrObial Sequences (FDA-ARGOS): Supporting development and validation of Infectious Disease Dx tests.</title>
        <authorList>
            <person name="Turner S."/>
            <person name="Byrd R."/>
            <person name="Tallon L."/>
            <person name="Sadzewicz L."/>
            <person name="Vavikolanu K."/>
            <person name="Mehta A."/>
            <person name="Aluvathingal J."/>
            <person name="Nadendla S."/>
            <person name="Myers T."/>
            <person name="Yan Y."/>
            <person name="Sichtig H."/>
        </authorList>
    </citation>
    <scope>NUCLEOTIDE SEQUENCE [LARGE SCALE GENOMIC DNA]</scope>
    <source>
        <strain evidence="10 11">FDAARGOS_741</strain>
    </source>
</reference>
<dbReference type="NCBIfam" id="TIGR02433">
    <property type="entry name" value="lysidine_TilS_C"/>
    <property type="match status" value="1"/>
</dbReference>
<dbReference type="PANTHER" id="PTHR43033:SF1">
    <property type="entry name" value="TRNA(ILE)-LYSIDINE SYNTHASE-RELATED"/>
    <property type="match status" value="1"/>
</dbReference>
<proteinExistence type="inferred from homology"/>
<dbReference type="SMART" id="SM00977">
    <property type="entry name" value="TilS_C"/>
    <property type="match status" value="1"/>
</dbReference>
<dbReference type="InterPro" id="IPR014729">
    <property type="entry name" value="Rossmann-like_a/b/a_fold"/>
</dbReference>
<keyword evidence="11" id="KW-1185">Reference proteome</keyword>
<protein>
    <recommendedName>
        <fullName evidence="8">tRNA(Ile)-lysidine synthase</fullName>
        <ecNumber evidence="8">6.3.4.19</ecNumber>
    </recommendedName>
    <alternativeName>
        <fullName evidence="8">tRNA(Ile)-2-lysyl-cytidine synthase</fullName>
    </alternativeName>
    <alternativeName>
        <fullName evidence="8">tRNA(Ile)-lysidine synthetase</fullName>
    </alternativeName>
</protein>
<comment type="function">
    <text evidence="8">Ligates lysine onto the cytidine present at position 34 of the AUA codon-specific tRNA(Ile) that contains the anticodon CAU, in an ATP-dependent manner. Cytidine is converted to lysidine, thus changing the amino acid specificity of the tRNA from methionine to isoleucine.</text>
</comment>
<comment type="subcellular location">
    <subcellularLocation>
        <location evidence="1 8">Cytoplasm</location>
    </subcellularLocation>
</comment>
<evidence type="ECO:0000256" key="7">
    <source>
        <dbReference type="ARBA" id="ARBA00048539"/>
    </source>
</evidence>
<dbReference type="EC" id="6.3.4.19" evidence="8"/>
<evidence type="ECO:0000256" key="2">
    <source>
        <dbReference type="ARBA" id="ARBA00022490"/>
    </source>
</evidence>
<feature type="binding site" evidence="8">
    <location>
        <begin position="26"/>
        <end position="31"/>
    </location>
    <ligand>
        <name>ATP</name>
        <dbReference type="ChEBI" id="CHEBI:30616"/>
    </ligand>
</feature>
<dbReference type="InterPro" id="IPR012094">
    <property type="entry name" value="tRNA_Ile_lys_synt"/>
</dbReference>
<dbReference type="Gene3D" id="3.40.50.620">
    <property type="entry name" value="HUPs"/>
    <property type="match status" value="1"/>
</dbReference>
<sequence length="446" mass="52495">MNSNVELIENFDVLWTKEDRLALALSGGVDSIVLFHLLVTKYRHTYKELVVFHINHGLRKESYEEAEFVEKFVSNYDIRFYKKELEMNSLARDKHISEEMLARKLRYKAFNEMAAKENITKILTAHHKNDQVENILMRLLTGRSMDYNLAIDNKGRHGNLTIYRPLLNVLKETLEQYAQENNLKYYTDESNFDTDYTRNNIRHNIIPLLNDVSTVSFDNLINFAEYYKNINDELKTRLLANKDNYILEKNQEKVVLLRAEVLSLSAEEIYFLLKDILMADLGVFDVTQRALFKVVEQLRNNLGNKSYDLKNNLKIVSEYSVIYVHKIEKKCYNDKMELIIDDVCKDKIYKFCQSEFLITTNNEEAEIGFNKEDLPLLITTKRQGDRLRRGNITKKLSRFFIDEKIPKEIRSQIPVVRSGEKVLGIIGLDTKINKDKRYDYYIKTKG</sequence>
<evidence type="ECO:0000256" key="1">
    <source>
        <dbReference type="ARBA" id="ARBA00004496"/>
    </source>
</evidence>
<organism evidence="10 11">
    <name type="scientific">Gemella morbillorum</name>
    <dbReference type="NCBI Taxonomy" id="29391"/>
    <lineage>
        <taxon>Bacteria</taxon>
        <taxon>Bacillati</taxon>
        <taxon>Bacillota</taxon>
        <taxon>Bacilli</taxon>
        <taxon>Bacillales</taxon>
        <taxon>Gemellaceae</taxon>
        <taxon>Gemella</taxon>
    </lineage>
</organism>
<keyword evidence="2 8" id="KW-0963">Cytoplasm</keyword>